<dbReference type="InterPro" id="IPR050228">
    <property type="entry name" value="Carboxylesterase_BioH"/>
</dbReference>
<feature type="domain" description="AB hydrolase-1" evidence="1">
    <location>
        <begin position="25"/>
        <end position="251"/>
    </location>
</feature>
<keyword evidence="2" id="KW-0378">Hydrolase</keyword>
<gene>
    <name evidence="2" type="ORF">CVV68_07835</name>
</gene>
<dbReference type="Gene3D" id="3.40.50.1820">
    <property type="entry name" value="alpha/beta hydrolase"/>
    <property type="match status" value="1"/>
</dbReference>
<sequence length="263" mass="27480">MSSFATSRDGTRIAYDIEGSGPPVILVAGAMQFRGFDPTTVAMAGLLAARGFSVLNYDRRGRGESMEAPSFTLADTIDDLRALSAVAGGPVALYGNSSGGAIALAAAAAGLDVSALVLWEVPLREELGNDGADFLDGLRARIASGDADGTIAYFMKDMPPQWLEGARNGPGWPVMTSMGPSLEADSESLAWTQSAPRAELWASIEAPTLALVGEQTLPIMPPAAESIAANVPHARKETLPAANHSWDPEVMAARIAEFLARLP</sequence>
<dbReference type="GO" id="GO:0016787">
    <property type="term" value="F:hydrolase activity"/>
    <property type="evidence" value="ECO:0007669"/>
    <property type="project" value="UniProtKB-KW"/>
</dbReference>
<dbReference type="OrthoDB" id="63519at2"/>
<proteinExistence type="predicted"/>
<protein>
    <submittedName>
        <fullName evidence="2">Alpha/beta hydrolase</fullName>
    </submittedName>
</protein>
<accession>A0A2V5LA58</accession>
<dbReference type="EMBL" id="QJVD01000006">
    <property type="protein sequence ID" value="PYI68218.1"/>
    <property type="molecule type" value="Genomic_DNA"/>
</dbReference>
<dbReference type="SUPFAM" id="SSF53474">
    <property type="entry name" value="alpha/beta-Hydrolases"/>
    <property type="match status" value="1"/>
</dbReference>
<dbReference type="PANTHER" id="PTHR43194">
    <property type="entry name" value="HYDROLASE ALPHA/BETA FOLD FAMILY"/>
    <property type="match status" value="1"/>
</dbReference>
<dbReference type="InterPro" id="IPR029058">
    <property type="entry name" value="AB_hydrolase_fold"/>
</dbReference>
<organism evidence="2 3">
    <name type="scientific">Arthrobacter livingstonensis</name>
    <dbReference type="NCBI Taxonomy" id="670078"/>
    <lineage>
        <taxon>Bacteria</taxon>
        <taxon>Bacillati</taxon>
        <taxon>Actinomycetota</taxon>
        <taxon>Actinomycetes</taxon>
        <taxon>Micrococcales</taxon>
        <taxon>Micrococcaceae</taxon>
        <taxon>Arthrobacter</taxon>
    </lineage>
</organism>
<evidence type="ECO:0000259" key="1">
    <source>
        <dbReference type="Pfam" id="PF12697"/>
    </source>
</evidence>
<name>A0A2V5LA58_9MICC</name>
<dbReference type="RefSeq" id="WP_110500433.1">
    <property type="nucleotide sequence ID" value="NZ_QJVD01000006.1"/>
</dbReference>
<evidence type="ECO:0000313" key="3">
    <source>
        <dbReference type="Proteomes" id="UP000247832"/>
    </source>
</evidence>
<reference evidence="2 3" key="1">
    <citation type="submission" date="2018-05" db="EMBL/GenBank/DDBJ databases">
        <title>Genetic diversity of glacier-inhabiting Cryobacterium bacteria in China and description of Cryobacterium mengkeensis sp. nov. and Arthrobacter glacialis sp. nov.</title>
        <authorList>
            <person name="Liu Q."/>
            <person name="Xin Y.-H."/>
        </authorList>
    </citation>
    <scope>NUCLEOTIDE SEQUENCE [LARGE SCALE GENOMIC DNA]</scope>
    <source>
        <strain evidence="2 3">LI2</strain>
    </source>
</reference>
<evidence type="ECO:0000313" key="2">
    <source>
        <dbReference type="EMBL" id="PYI68218.1"/>
    </source>
</evidence>
<keyword evidence="3" id="KW-1185">Reference proteome</keyword>
<dbReference type="InterPro" id="IPR000073">
    <property type="entry name" value="AB_hydrolase_1"/>
</dbReference>
<comment type="caution">
    <text evidence="2">The sequence shown here is derived from an EMBL/GenBank/DDBJ whole genome shotgun (WGS) entry which is preliminary data.</text>
</comment>
<dbReference type="AlphaFoldDB" id="A0A2V5LA58"/>
<dbReference type="PANTHER" id="PTHR43194:SF2">
    <property type="entry name" value="PEROXISOMAL MEMBRANE PROTEIN LPX1"/>
    <property type="match status" value="1"/>
</dbReference>
<dbReference type="Pfam" id="PF12697">
    <property type="entry name" value="Abhydrolase_6"/>
    <property type="match status" value="1"/>
</dbReference>
<dbReference type="Proteomes" id="UP000247832">
    <property type="component" value="Unassembled WGS sequence"/>
</dbReference>